<gene>
    <name evidence="2" type="ORF">EVAR_45939_1</name>
</gene>
<keyword evidence="3" id="KW-1185">Reference proteome</keyword>
<proteinExistence type="predicted"/>
<sequence>MVPKKWEEKPWKTVHKMGGRHQNDCQLKVETDRKYLRNPTKKIIQHDHTLRPLEVGQRSMARSTHSRPPVPVCLGAAVAATVVCRHLTKCHEL</sequence>
<organism evidence="2 3">
    <name type="scientific">Eumeta variegata</name>
    <name type="common">Bagworm moth</name>
    <name type="synonym">Eumeta japonica</name>
    <dbReference type="NCBI Taxonomy" id="151549"/>
    <lineage>
        <taxon>Eukaryota</taxon>
        <taxon>Metazoa</taxon>
        <taxon>Ecdysozoa</taxon>
        <taxon>Arthropoda</taxon>
        <taxon>Hexapoda</taxon>
        <taxon>Insecta</taxon>
        <taxon>Pterygota</taxon>
        <taxon>Neoptera</taxon>
        <taxon>Endopterygota</taxon>
        <taxon>Lepidoptera</taxon>
        <taxon>Glossata</taxon>
        <taxon>Ditrysia</taxon>
        <taxon>Tineoidea</taxon>
        <taxon>Psychidae</taxon>
        <taxon>Oiketicinae</taxon>
        <taxon>Eumeta</taxon>
    </lineage>
</organism>
<dbReference type="Proteomes" id="UP000299102">
    <property type="component" value="Unassembled WGS sequence"/>
</dbReference>
<dbReference type="AlphaFoldDB" id="A0A4C1W7N2"/>
<comment type="caution">
    <text evidence="2">The sequence shown here is derived from an EMBL/GenBank/DDBJ whole genome shotgun (WGS) entry which is preliminary data.</text>
</comment>
<reference evidence="2 3" key="1">
    <citation type="journal article" date="2019" name="Commun. Biol.">
        <title>The bagworm genome reveals a unique fibroin gene that provides high tensile strength.</title>
        <authorList>
            <person name="Kono N."/>
            <person name="Nakamura H."/>
            <person name="Ohtoshi R."/>
            <person name="Tomita M."/>
            <person name="Numata K."/>
            <person name="Arakawa K."/>
        </authorList>
    </citation>
    <scope>NUCLEOTIDE SEQUENCE [LARGE SCALE GENOMIC DNA]</scope>
</reference>
<accession>A0A4C1W7N2</accession>
<feature type="compositionally biased region" description="Basic and acidic residues" evidence="1">
    <location>
        <begin position="1"/>
        <end position="11"/>
    </location>
</feature>
<evidence type="ECO:0000313" key="2">
    <source>
        <dbReference type="EMBL" id="GBP46519.1"/>
    </source>
</evidence>
<evidence type="ECO:0000256" key="1">
    <source>
        <dbReference type="SAM" id="MobiDB-lite"/>
    </source>
</evidence>
<protein>
    <submittedName>
        <fullName evidence="2">Uncharacterized protein</fullName>
    </submittedName>
</protein>
<evidence type="ECO:0000313" key="3">
    <source>
        <dbReference type="Proteomes" id="UP000299102"/>
    </source>
</evidence>
<dbReference type="EMBL" id="BGZK01000485">
    <property type="protein sequence ID" value="GBP46519.1"/>
    <property type="molecule type" value="Genomic_DNA"/>
</dbReference>
<name>A0A4C1W7N2_EUMVA</name>
<feature type="region of interest" description="Disordered" evidence="1">
    <location>
        <begin position="1"/>
        <end position="20"/>
    </location>
</feature>